<keyword evidence="13" id="KW-1071">Ligand-gated ion channel</keyword>
<keyword evidence="8 16" id="KW-0472">Membrane</keyword>
<evidence type="ECO:0000256" key="10">
    <source>
        <dbReference type="ARBA" id="ARBA00023170"/>
    </source>
</evidence>
<evidence type="ECO:0000256" key="4">
    <source>
        <dbReference type="ARBA" id="ARBA00022692"/>
    </source>
</evidence>
<dbReference type="SUPFAM" id="SSF90112">
    <property type="entry name" value="Neurotransmitter-gated ion-channel transmembrane pore"/>
    <property type="match status" value="1"/>
</dbReference>
<feature type="transmembrane region" description="Helical" evidence="16">
    <location>
        <begin position="246"/>
        <end position="271"/>
    </location>
</feature>
<dbReference type="GO" id="GO:0004888">
    <property type="term" value="F:transmembrane signaling receptor activity"/>
    <property type="evidence" value="ECO:0007669"/>
    <property type="project" value="InterPro"/>
</dbReference>
<dbReference type="FunFam" id="1.20.58.390:FF:000038">
    <property type="entry name" value="Acetylcholine receptor subunit beta-like 1"/>
    <property type="match status" value="1"/>
</dbReference>
<evidence type="ECO:0000313" key="20">
    <source>
        <dbReference type="EMBL" id="GAU94617.1"/>
    </source>
</evidence>
<evidence type="ECO:0000256" key="8">
    <source>
        <dbReference type="ARBA" id="ARBA00023136"/>
    </source>
</evidence>
<dbReference type="InterPro" id="IPR018000">
    <property type="entry name" value="Neurotransmitter_ion_chnl_CS"/>
</dbReference>
<keyword evidence="16" id="KW-0732">Signal</keyword>
<dbReference type="EMBL" id="BDGG01000002">
    <property type="protein sequence ID" value="GAU94617.1"/>
    <property type="molecule type" value="Genomic_DNA"/>
</dbReference>
<evidence type="ECO:0000256" key="12">
    <source>
        <dbReference type="ARBA" id="ARBA00023257"/>
    </source>
</evidence>
<dbReference type="PANTHER" id="PTHR18945">
    <property type="entry name" value="NEUROTRANSMITTER GATED ION CHANNEL"/>
    <property type="match status" value="1"/>
</dbReference>
<evidence type="ECO:0000256" key="11">
    <source>
        <dbReference type="ARBA" id="ARBA00023180"/>
    </source>
</evidence>
<dbReference type="FunFam" id="2.70.170.10:FF:000016">
    <property type="entry name" value="Nicotinic acetylcholine receptor subunit"/>
    <property type="match status" value="1"/>
</dbReference>
<dbReference type="InterPro" id="IPR036734">
    <property type="entry name" value="Neur_chan_lig-bd_sf"/>
</dbReference>
<sequence length="551" mass="62856">MLMDCSCLRLQSGLAFLLASCLTLCLIDHSCGSDDEERLVKDLFARYNRLIRPVRHMNETVKVEFTLILSLLINVQEKEQVMKTNVWLQFKWIDPQMTWEPANYGGIQSIRLPVDKIWTPDVVLINNADGKYTESFKSNIVVQSTGDLLWLPPSIYKSTCDIKVQNFPFDEQICDMKFQSWTYNADEVMLEFPAGMANEIEMSNYQPSGTWDVVKAPGFRNVYRKSPAEARQADITYKIIIRRKTLFYTINLLIPTVLVSFLSVLVFYLPTIAGEKVALSISILLTLNVFLLLVSKLLPPASDLPLIGKFLLFTFLMNLVSIIITVVTINLNFRSPKTHTMPSWIKKVFLDCLPVVLLMRRPKKPKRHNPYAAQQSRLAANHRPTTTAFNPSSAAPLSDGYREAHEMVEFRANDARNRAMPVPSSTTTSANLGHSRAFGRQVYSDTPPPEASFQPSQRYNGQPPLDECEEWLLKSPDVRLVTNSIECIVQYHQQNDAIQEVEDDWKYVALVVDRLLLWIFFIATTAGSFKILLSADTIFESLEEAKNRKYF</sequence>
<keyword evidence="3" id="KW-1003">Cell membrane</keyword>
<evidence type="ECO:0000259" key="19">
    <source>
        <dbReference type="Pfam" id="PF02932"/>
    </source>
</evidence>
<dbReference type="InterPro" id="IPR006202">
    <property type="entry name" value="Neur_chan_lig-bd"/>
</dbReference>
<evidence type="ECO:0000256" key="13">
    <source>
        <dbReference type="ARBA" id="ARBA00023286"/>
    </source>
</evidence>
<feature type="signal peptide" evidence="16">
    <location>
        <begin position="1"/>
        <end position="32"/>
    </location>
</feature>
<dbReference type="Gene3D" id="1.20.58.390">
    <property type="entry name" value="Neurotransmitter-gated ion-channel transmembrane domain"/>
    <property type="match status" value="2"/>
</dbReference>
<evidence type="ECO:0000256" key="5">
    <source>
        <dbReference type="ARBA" id="ARBA00022989"/>
    </source>
</evidence>
<keyword evidence="11" id="KW-0325">Glycoprotein</keyword>
<keyword evidence="14 16" id="KW-0407">Ion channel</keyword>
<evidence type="ECO:0000256" key="16">
    <source>
        <dbReference type="RuleBase" id="RU000687"/>
    </source>
</evidence>
<protein>
    <submittedName>
        <fullName evidence="20">Uncharacterized protein</fullName>
    </submittedName>
</protein>
<evidence type="ECO:0000256" key="14">
    <source>
        <dbReference type="ARBA" id="ARBA00023303"/>
    </source>
</evidence>
<keyword evidence="5 16" id="KW-1133">Transmembrane helix</keyword>
<keyword evidence="2 16" id="KW-0813">Transport</keyword>
<comment type="subcellular location">
    <subcellularLocation>
        <location evidence="15">Postsynaptic cell membrane</location>
        <topology evidence="15">Multi-pass membrane protein</topology>
    </subcellularLocation>
</comment>
<organism evidence="20 21">
    <name type="scientific">Ramazzottius varieornatus</name>
    <name type="common">Water bear</name>
    <name type="synonym">Tardigrade</name>
    <dbReference type="NCBI Taxonomy" id="947166"/>
    <lineage>
        <taxon>Eukaryota</taxon>
        <taxon>Metazoa</taxon>
        <taxon>Ecdysozoa</taxon>
        <taxon>Tardigrada</taxon>
        <taxon>Eutardigrada</taxon>
        <taxon>Parachela</taxon>
        <taxon>Hypsibioidea</taxon>
        <taxon>Ramazzottiidae</taxon>
        <taxon>Ramazzottius</taxon>
    </lineage>
</organism>
<dbReference type="AlphaFoldDB" id="A0A1D1V4N5"/>
<evidence type="ECO:0000256" key="1">
    <source>
        <dbReference type="ARBA" id="ARBA00009237"/>
    </source>
</evidence>
<evidence type="ECO:0000256" key="2">
    <source>
        <dbReference type="ARBA" id="ARBA00022448"/>
    </source>
</evidence>
<dbReference type="InterPro" id="IPR036719">
    <property type="entry name" value="Neuro-gated_channel_TM_sf"/>
</dbReference>
<keyword evidence="21" id="KW-1185">Reference proteome</keyword>
<dbReference type="Pfam" id="PF02932">
    <property type="entry name" value="Neur_chan_memb"/>
    <property type="match status" value="1"/>
</dbReference>
<dbReference type="Gene3D" id="2.70.170.10">
    <property type="entry name" value="Neurotransmitter-gated ion-channel ligand-binding domain"/>
    <property type="match status" value="1"/>
</dbReference>
<name>A0A1D1V4N5_RAMVA</name>
<proteinExistence type="inferred from homology"/>
<dbReference type="OrthoDB" id="5975154at2759"/>
<dbReference type="PRINTS" id="PR00252">
    <property type="entry name" value="NRIONCHANNEL"/>
</dbReference>
<dbReference type="InterPro" id="IPR002394">
    <property type="entry name" value="Nicotinic_acetylcholine_rcpt"/>
</dbReference>
<feature type="transmembrane region" description="Helical" evidence="16">
    <location>
        <begin position="277"/>
        <end position="298"/>
    </location>
</feature>
<dbReference type="PROSITE" id="PS00236">
    <property type="entry name" value="NEUROTR_ION_CHANNEL"/>
    <property type="match status" value="1"/>
</dbReference>
<keyword evidence="4 16" id="KW-0812">Transmembrane</keyword>
<keyword evidence="7 16" id="KW-0406">Ion transport</keyword>
<dbReference type="GO" id="GO:0045211">
    <property type="term" value="C:postsynaptic membrane"/>
    <property type="evidence" value="ECO:0007669"/>
    <property type="project" value="UniProtKB-SubCell"/>
</dbReference>
<evidence type="ECO:0000256" key="15">
    <source>
        <dbReference type="ARBA" id="ARBA00034104"/>
    </source>
</evidence>
<dbReference type="InterPro" id="IPR006029">
    <property type="entry name" value="Neurotrans-gated_channel_TM"/>
</dbReference>
<dbReference type="CDD" id="cd19064">
    <property type="entry name" value="LGIC_TM_nAChR"/>
    <property type="match status" value="1"/>
</dbReference>
<evidence type="ECO:0000256" key="6">
    <source>
        <dbReference type="ARBA" id="ARBA00023018"/>
    </source>
</evidence>
<dbReference type="Proteomes" id="UP000186922">
    <property type="component" value="Unassembled WGS sequence"/>
</dbReference>
<keyword evidence="10" id="KW-0675">Receptor</keyword>
<dbReference type="NCBIfam" id="TIGR00860">
    <property type="entry name" value="LIC"/>
    <property type="match status" value="1"/>
</dbReference>
<evidence type="ECO:0000256" key="3">
    <source>
        <dbReference type="ARBA" id="ARBA00022475"/>
    </source>
</evidence>
<keyword evidence="9" id="KW-1015">Disulfide bond</keyword>
<evidence type="ECO:0000256" key="9">
    <source>
        <dbReference type="ARBA" id="ARBA00023157"/>
    </source>
</evidence>
<feature type="domain" description="Neurotransmitter-gated ion-channel transmembrane" evidence="19">
    <location>
        <begin position="252"/>
        <end position="530"/>
    </location>
</feature>
<dbReference type="GO" id="GO:0022848">
    <property type="term" value="F:acetylcholine-gated monoatomic cation-selective channel activity"/>
    <property type="evidence" value="ECO:0007669"/>
    <property type="project" value="InterPro"/>
</dbReference>
<comment type="caution">
    <text evidence="20">The sequence shown here is derived from an EMBL/GenBank/DDBJ whole genome shotgun (WGS) entry which is preliminary data.</text>
</comment>
<feature type="domain" description="Neurotransmitter-gated ion-channel ligand-binding" evidence="18">
    <location>
        <begin position="36"/>
        <end position="245"/>
    </location>
</feature>
<evidence type="ECO:0000259" key="18">
    <source>
        <dbReference type="Pfam" id="PF02931"/>
    </source>
</evidence>
<feature type="transmembrane region" description="Helical" evidence="16">
    <location>
        <begin position="310"/>
        <end position="331"/>
    </location>
</feature>
<evidence type="ECO:0000256" key="7">
    <source>
        <dbReference type="ARBA" id="ARBA00023065"/>
    </source>
</evidence>
<evidence type="ECO:0000313" key="21">
    <source>
        <dbReference type="Proteomes" id="UP000186922"/>
    </source>
</evidence>
<dbReference type="InterPro" id="IPR006201">
    <property type="entry name" value="Neur_channel"/>
</dbReference>
<keyword evidence="12" id="KW-0628">Postsynaptic cell membrane</keyword>
<dbReference type="SUPFAM" id="SSF63712">
    <property type="entry name" value="Nicotinic receptor ligand binding domain-like"/>
    <property type="match status" value="1"/>
</dbReference>
<dbReference type="STRING" id="947166.A0A1D1V4N5"/>
<dbReference type="PRINTS" id="PR00254">
    <property type="entry name" value="NICOTINICR"/>
</dbReference>
<dbReference type="Pfam" id="PF02931">
    <property type="entry name" value="Neur_chan_LBD"/>
    <property type="match status" value="1"/>
</dbReference>
<evidence type="ECO:0000256" key="17">
    <source>
        <dbReference type="SAM" id="MobiDB-lite"/>
    </source>
</evidence>
<feature type="region of interest" description="Disordered" evidence="17">
    <location>
        <begin position="366"/>
        <end position="398"/>
    </location>
</feature>
<feature type="transmembrane region" description="Helical" evidence="16">
    <location>
        <begin position="515"/>
        <end position="533"/>
    </location>
</feature>
<feature type="compositionally biased region" description="Polar residues" evidence="17">
    <location>
        <begin position="372"/>
        <end position="395"/>
    </location>
</feature>
<dbReference type="InterPro" id="IPR038050">
    <property type="entry name" value="Neuro_actylchol_rec"/>
</dbReference>
<feature type="chain" id="PRO_5022253471" evidence="16">
    <location>
        <begin position="33"/>
        <end position="551"/>
    </location>
</feature>
<gene>
    <name evidence="20" type="primary">RvY_06355-1</name>
    <name evidence="20" type="synonym">RvY_06355.1</name>
    <name evidence="20" type="ORF">RvY_06355</name>
</gene>
<keyword evidence="6" id="KW-0770">Synapse</keyword>
<comment type="similarity">
    <text evidence="1">Belongs to the ligand-gated ion channel (TC 1.A.9) family. Acetylcholine receptor (TC 1.A.9.1) subfamily.</text>
</comment>
<accession>A0A1D1V4N5</accession>
<reference evidence="20 21" key="1">
    <citation type="journal article" date="2016" name="Nat. Commun.">
        <title>Extremotolerant tardigrade genome and improved radiotolerance of human cultured cells by tardigrade-unique protein.</title>
        <authorList>
            <person name="Hashimoto T."/>
            <person name="Horikawa D.D."/>
            <person name="Saito Y."/>
            <person name="Kuwahara H."/>
            <person name="Kozuka-Hata H."/>
            <person name="Shin-I T."/>
            <person name="Minakuchi Y."/>
            <person name="Ohishi K."/>
            <person name="Motoyama A."/>
            <person name="Aizu T."/>
            <person name="Enomoto A."/>
            <person name="Kondo K."/>
            <person name="Tanaka S."/>
            <person name="Hara Y."/>
            <person name="Koshikawa S."/>
            <person name="Sagara H."/>
            <person name="Miura T."/>
            <person name="Yokobori S."/>
            <person name="Miyagawa K."/>
            <person name="Suzuki Y."/>
            <person name="Kubo T."/>
            <person name="Oyama M."/>
            <person name="Kohara Y."/>
            <person name="Fujiyama A."/>
            <person name="Arakawa K."/>
            <person name="Katayama T."/>
            <person name="Toyoda A."/>
            <person name="Kunieda T."/>
        </authorList>
    </citation>
    <scope>NUCLEOTIDE SEQUENCE [LARGE SCALE GENOMIC DNA]</scope>
    <source>
        <strain evidence="20 21">YOKOZUNA-1</strain>
    </source>
</reference>